<evidence type="ECO:0000256" key="1">
    <source>
        <dbReference type="SAM" id="SignalP"/>
    </source>
</evidence>
<accession>A0AAN6S1R3</accession>
<dbReference type="PANTHER" id="PTHR34154">
    <property type="entry name" value="ALKALI-SENSITIVE LINKAGE PROTEIN 1"/>
    <property type="match status" value="1"/>
</dbReference>
<dbReference type="SUPFAM" id="SSF51445">
    <property type="entry name" value="(Trans)glycosidases"/>
    <property type="match status" value="1"/>
</dbReference>
<dbReference type="Gene3D" id="3.20.20.80">
    <property type="entry name" value="Glycosidases"/>
    <property type="match status" value="1"/>
</dbReference>
<reference evidence="4" key="1">
    <citation type="journal article" date="2023" name="Mol. Phylogenet. Evol.">
        <title>Genome-scale phylogeny and comparative genomics of the fungal order Sordariales.</title>
        <authorList>
            <person name="Hensen N."/>
            <person name="Bonometti L."/>
            <person name="Westerberg I."/>
            <person name="Brannstrom I.O."/>
            <person name="Guillou S."/>
            <person name="Cros-Aarteil S."/>
            <person name="Calhoun S."/>
            <person name="Haridas S."/>
            <person name="Kuo A."/>
            <person name="Mondo S."/>
            <person name="Pangilinan J."/>
            <person name="Riley R."/>
            <person name="LaButti K."/>
            <person name="Andreopoulos B."/>
            <person name="Lipzen A."/>
            <person name="Chen C."/>
            <person name="Yan M."/>
            <person name="Daum C."/>
            <person name="Ng V."/>
            <person name="Clum A."/>
            <person name="Steindorff A."/>
            <person name="Ohm R.A."/>
            <person name="Martin F."/>
            <person name="Silar P."/>
            <person name="Natvig D.O."/>
            <person name="Lalanne C."/>
            <person name="Gautier V."/>
            <person name="Ament-Velasquez S.L."/>
            <person name="Kruys A."/>
            <person name="Hutchinson M.I."/>
            <person name="Powell A.J."/>
            <person name="Barry K."/>
            <person name="Miller A.N."/>
            <person name="Grigoriev I.V."/>
            <person name="Debuchy R."/>
            <person name="Gladieux P."/>
            <person name="Hiltunen Thoren M."/>
            <person name="Johannesson H."/>
        </authorList>
    </citation>
    <scope>NUCLEOTIDE SEQUENCE [LARGE SCALE GENOMIC DNA]</scope>
    <source>
        <strain evidence="4">CBS 340.73</strain>
    </source>
</reference>
<evidence type="ECO:0000313" key="4">
    <source>
        <dbReference type="Proteomes" id="UP001303473"/>
    </source>
</evidence>
<gene>
    <name evidence="3" type="ORF">QBC46DRAFT_25011</name>
</gene>
<evidence type="ECO:0000259" key="2">
    <source>
        <dbReference type="Pfam" id="PF11790"/>
    </source>
</evidence>
<dbReference type="Pfam" id="PF11790">
    <property type="entry name" value="Glyco_hydro_cc"/>
    <property type="match status" value="1"/>
</dbReference>
<keyword evidence="1" id="KW-0732">Signal</keyword>
<organism evidence="3 4">
    <name type="scientific">Diplogelasinospora grovesii</name>
    <dbReference type="NCBI Taxonomy" id="303347"/>
    <lineage>
        <taxon>Eukaryota</taxon>
        <taxon>Fungi</taxon>
        <taxon>Dikarya</taxon>
        <taxon>Ascomycota</taxon>
        <taxon>Pezizomycotina</taxon>
        <taxon>Sordariomycetes</taxon>
        <taxon>Sordariomycetidae</taxon>
        <taxon>Sordariales</taxon>
        <taxon>Diplogelasinosporaceae</taxon>
        <taxon>Diplogelasinospora</taxon>
    </lineage>
</organism>
<dbReference type="GO" id="GO:0071966">
    <property type="term" value="P:fungal-type cell wall polysaccharide metabolic process"/>
    <property type="evidence" value="ECO:0007669"/>
    <property type="project" value="TreeGrafter"/>
</dbReference>
<dbReference type="EMBL" id="MU853877">
    <property type="protein sequence ID" value="KAK3936621.1"/>
    <property type="molecule type" value="Genomic_DNA"/>
</dbReference>
<dbReference type="InterPro" id="IPR017853">
    <property type="entry name" value="GH"/>
</dbReference>
<proteinExistence type="predicted"/>
<comment type="caution">
    <text evidence="3">The sequence shown here is derived from an EMBL/GenBank/DDBJ whole genome shotgun (WGS) entry which is preliminary data.</text>
</comment>
<feature type="chain" id="PRO_5043052786" description="Asl1-like glycosyl hydrolase catalytic domain-containing protein" evidence="1">
    <location>
        <begin position="27"/>
        <end position="267"/>
    </location>
</feature>
<protein>
    <recommendedName>
        <fullName evidence="2">Asl1-like glycosyl hydrolase catalytic domain-containing protein</fullName>
    </recommendedName>
</protein>
<dbReference type="InterPro" id="IPR024655">
    <property type="entry name" value="Asl1_glyco_hydro_catalytic"/>
</dbReference>
<keyword evidence="4" id="KW-1185">Reference proteome</keyword>
<feature type="signal peptide" evidence="1">
    <location>
        <begin position="1"/>
        <end position="26"/>
    </location>
</feature>
<sequence>MSSSLSRALLGSAALLATLLAKPAAASWPKRGLAANEDIPIWQFGGSWEGNPSQVNWQYNWGSTTSQKQSFAEYVPMLWGLGSDHTGVWSDNAWYWLVNGGSGHLLGFNEPEQTSQSNISPQDAANAYRTYFTPFIGHAQIGSPAVSNDGYAWMQQFLSACSDCGINFLAIHWYNDYTQVDDFKNWVNSMCALGGGKQVWITEFEGYGTVDEQSAFLKAVIPWLDDNDCVYRYAYFGTADPDQVLLQNGGPALSPIGVQYTFTPYGG</sequence>
<dbReference type="GO" id="GO:0009277">
    <property type="term" value="C:fungal-type cell wall"/>
    <property type="evidence" value="ECO:0007669"/>
    <property type="project" value="TreeGrafter"/>
</dbReference>
<evidence type="ECO:0000313" key="3">
    <source>
        <dbReference type="EMBL" id="KAK3936621.1"/>
    </source>
</evidence>
<dbReference type="PANTHER" id="PTHR34154:SF10">
    <property type="entry name" value="ASL1-LIKE GLYCOSYL HYDROLASE CATALYTIC DOMAIN-CONTAINING PROTEIN"/>
    <property type="match status" value="1"/>
</dbReference>
<dbReference type="InterPro" id="IPR053183">
    <property type="entry name" value="ASL1"/>
</dbReference>
<name>A0AAN6S1R3_9PEZI</name>
<dbReference type="Proteomes" id="UP001303473">
    <property type="component" value="Unassembled WGS sequence"/>
</dbReference>
<feature type="domain" description="Asl1-like glycosyl hydrolase catalytic" evidence="2">
    <location>
        <begin position="47"/>
        <end position="260"/>
    </location>
</feature>
<dbReference type="AlphaFoldDB" id="A0AAN6S1R3"/>